<dbReference type="Pfam" id="PF08016">
    <property type="entry name" value="PKD_channel"/>
    <property type="match status" value="1"/>
</dbReference>
<sequence length="198" mass="22378">MNYLIKKKGKAGQELLMFVLVLVIYFIAFGFCGFLAFSSDVDDFRSLLLSCLNALRFSIGGVDYDALVLSSRTFGSVYYVVWSIDDILSRRNLVSSVHKTGLTFGEAPKFIDEFHVDKAQETLLLLHTLQVPMPISMEGPRRPLPLQLLPADATNTRLDDVHFQRLIDRILLIQDLLKAHLRQTKAGAKIIKDIEHTI</sequence>
<name>X6LZF4_RETFI</name>
<evidence type="ECO:0000256" key="1">
    <source>
        <dbReference type="ARBA" id="ARBA00004141"/>
    </source>
</evidence>
<protein>
    <recommendedName>
        <fullName evidence="6">Polycystin cation channel PKD1/PKD2 domain-containing protein</fullName>
    </recommendedName>
</protein>
<comment type="subcellular location">
    <subcellularLocation>
        <location evidence="1">Membrane</location>
        <topology evidence="1">Multi-pass membrane protein</topology>
    </subcellularLocation>
</comment>
<organism evidence="7 8">
    <name type="scientific">Reticulomyxa filosa</name>
    <dbReference type="NCBI Taxonomy" id="46433"/>
    <lineage>
        <taxon>Eukaryota</taxon>
        <taxon>Sar</taxon>
        <taxon>Rhizaria</taxon>
        <taxon>Retaria</taxon>
        <taxon>Foraminifera</taxon>
        <taxon>Monothalamids</taxon>
        <taxon>Reticulomyxidae</taxon>
        <taxon>Reticulomyxa</taxon>
    </lineage>
</organism>
<comment type="caution">
    <text evidence="7">The sequence shown here is derived from an EMBL/GenBank/DDBJ whole genome shotgun (WGS) entry which is preliminary data.</text>
</comment>
<dbReference type="AlphaFoldDB" id="X6LZF4"/>
<feature type="domain" description="Polycystin cation channel PKD1/PKD2" evidence="6">
    <location>
        <begin position="11"/>
        <end position="81"/>
    </location>
</feature>
<evidence type="ECO:0000256" key="2">
    <source>
        <dbReference type="ARBA" id="ARBA00022692"/>
    </source>
</evidence>
<dbReference type="Proteomes" id="UP000023152">
    <property type="component" value="Unassembled WGS sequence"/>
</dbReference>
<evidence type="ECO:0000256" key="3">
    <source>
        <dbReference type="ARBA" id="ARBA00022989"/>
    </source>
</evidence>
<dbReference type="GO" id="GO:0016020">
    <property type="term" value="C:membrane"/>
    <property type="evidence" value="ECO:0007669"/>
    <property type="project" value="UniProtKB-SubCell"/>
</dbReference>
<keyword evidence="2 5" id="KW-0812">Transmembrane</keyword>
<keyword evidence="4 5" id="KW-0472">Membrane</keyword>
<accession>X6LZF4</accession>
<reference evidence="7 8" key="1">
    <citation type="journal article" date="2013" name="Curr. Biol.">
        <title>The Genome of the Foraminiferan Reticulomyxa filosa.</title>
        <authorList>
            <person name="Glockner G."/>
            <person name="Hulsmann N."/>
            <person name="Schleicher M."/>
            <person name="Noegel A.A."/>
            <person name="Eichinger L."/>
            <person name="Gallinger C."/>
            <person name="Pawlowski J."/>
            <person name="Sierra R."/>
            <person name="Euteneuer U."/>
            <person name="Pillet L."/>
            <person name="Moustafa A."/>
            <person name="Platzer M."/>
            <person name="Groth M."/>
            <person name="Szafranski K."/>
            <person name="Schliwa M."/>
        </authorList>
    </citation>
    <scope>NUCLEOTIDE SEQUENCE [LARGE SCALE GENOMIC DNA]</scope>
</reference>
<dbReference type="OrthoDB" id="444119at2759"/>
<feature type="transmembrane region" description="Helical" evidence="5">
    <location>
        <begin position="15"/>
        <end position="37"/>
    </location>
</feature>
<gene>
    <name evidence="7" type="ORF">RFI_30865</name>
</gene>
<evidence type="ECO:0000259" key="6">
    <source>
        <dbReference type="Pfam" id="PF08016"/>
    </source>
</evidence>
<dbReference type="EMBL" id="ASPP01027060">
    <property type="protein sequence ID" value="ETO06527.1"/>
    <property type="molecule type" value="Genomic_DNA"/>
</dbReference>
<proteinExistence type="predicted"/>
<evidence type="ECO:0000313" key="8">
    <source>
        <dbReference type="Proteomes" id="UP000023152"/>
    </source>
</evidence>
<keyword evidence="8" id="KW-1185">Reference proteome</keyword>
<dbReference type="InterPro" id="IPR013122">
    <property type="entry name" value="PKD1_2_channel"/>
</dbReference>
<evidence type="ECO:0000256" key="5">
    <source>
        <dbReference type="SAM" id="Phobius"/>
    </source>
</evidence>
<evidence type="ECO:0000256" key="4">
    <source>
        <dbReference type="ARBA" id="ARBA00023136"/>
    </source>
</evidence>
<evidence type="ECO:0000313" key="7">
    <source>
        <dbReference type="EMBL" id="ETO06527.1"/>
    </source>
</evidence>
<keyword evidence="3 5" id="KW-1133">Transmembrane helix</keyword>